<feature type="region of interest" description="Disordered" evidence="1">
    <location>
        <begin position="1"/>
        <end position="125"/>
    </location>
</feature>
<name>A0A813LLX7_POLGL</name>
<organism evidence="2 3">
    <name type="scientific">Polarella glacialis</name>
    <name type="common">Dinoflagellate</name>
    <dbReference type="NCBI Taxonomy" id="89957"/>
    <lineage>
        <taxon>Eukaryota</taxon>
        <taxon>Sar</taxon>
        <taxon>Alveolata</taxon>
        <taxon>Dinophyceae</taxon>
        <taxon>Suessiales</taxon>
        <taxon>Suessiaceae</taxon>
        <taxon>Polarella</taxon>
    </lineage>
</organism>
<feature type="compositionally biased region" description="Low complexity" evidence="1">
    <location>
        <begin position="69"/>
        <end position="80"/>
    </location>
</feature>
<dbReference type="AlphaFoldDB" id="A0A813LLX7"/>
<reference evidence="2" key="1">
    <citation type="submission" date="2021-02" db="EMBL/GenBank/DDBJ databases">
        <authorList>
            <person name="Dougan E. K."/>
            <person name="Rhodes N."/>
            <person name="Thang M."/>
            <person name="Chan C."/>
        </authorList>
    </citation>
    <scope>NUCLEOTIDE SEQUENCE</scope>
</reference>
<accession>A0A813LLX7</accession>
<protein>
    <submittedName>
        <fullName evidence="2">Uncharacterized protein</fullName>
    </submittedName>
</protein>
<evidence type="ECO:0000313" key="2">
    <source>
        <dbReference type="EMBL" id="CAE8732767.1"/>
    </source>
</evidence>
<evidence type="ECO:0000256" key="1">
    <source>
        <dbReference type="SAM" id="MobiDB-lite"/>
    </source>
</evidence>
<dbReference type="EMBL" id="CAJNNW010036230">
    <property type="protein sequence ID" value="CAE8732767.1"/>
    <property type="molecule type" value="Genomic_DNA"/>
</dbReference>
<feature type="non-terminal residue" evidence="2">
    <location>
        <position position="139"/>
    </location>
</feature>
<evidence type="ECO:0000313" key="3">
    <source>
        <dbReference type="Proteomes" id="UP000626109"/>
    </source>
</evidence>
<feature type="compositionally biased region" description="Low complexity" evidence="1">
    <location>
        <begin position="46"/>
        <end position="56"/>
    </location>
</feature>
<feature type="compositionally biased region" description="Low complexity" evidence="1">
    <location>
        <begin position="10"/>
        <end position="33"/>
    </location>
</feature>
<proteinExistence type="predicted"/>
<comment type="caution">
    <text evidence="2">The sequence shown here is derived from an EMBL/GenBank/DDBJ whole genome shotgun (WGS) entry which is preliminary data.</text>
</comment>
<gene>
    <name evidence="2" type="ORF">PGLA2088_LOCUS46544</name>
</gene>
<sequence>IMEGPPPMEGLSRASSGGSSRRASARRVALAAGQDPSLRMRRHSMRSMSSAVSSPEMGDDTGRLRRRPVLSSSPGSTRGSLSRDPEVTPGGSGSRRSLLAADSISERWPSAQPEEFFDVPDENNPGAPLALVLTRARSA</sequence>
<dbReference type="Proteomes" id="UP000626109">
    <property type="component" value="Unassembled WGS sequence"/>
</dbReference>